<feature type="repeat" description="WD" evidence="6">
    <location>
        <begin position="125"/>
        <end position="167"/>
    </location>
</feature>
<dbReference type="InterPro" id="IPR015048">
    <property type="entry name" value="DUF1899"/>
</dbReference>
<dbReference type="InterPro" id="IPR019775">
    <property type="entry name" value="WD40_repeat_CS"/>
</dbReference>
<dbReference type="PANTHER" id="PTHR10856:SF0">
    <property type="entry name" value="CORONIN"/>
    <property type="match status" value="1"/>
</dbReference>
<dbReference type="Pfam" id="PF08953">
    <property type="entry name" value="DUF1899"/>
    <property type="match status" value="1"/>
</dbReference>
<dbReference type="Proteomes" id="UP001374579">
    <property type="component" value="Unassembled WGS sequence"/>
</dbReference>
<dbReference type="SMART" id="SM00320">
    <property type="entry name" value="WD40"/>
    <property type="match status" value="3"/>
</dbReference>
<sequence>MAFMRKSKFRHVFGKPEKRDQCYDGLRITKTSWESTYCAVNPKFVAIITEAAGGGSFIVLPLAKVGRVPIDCPAVAGHKGAVLDVQWCPHNDNVVASASDDCTVKVWQIPDSGLVTNLSEPVVDLFAHQKRVGFIAWHPTAQNVLVSAGSDFKLFFWNVGTGEPIIEVEVPDQVWCMSFNYNGSRLACTSKDKKLRIINTHSGEIVKEEKCHEGAKPSQVVYLKDGNLLTTGFSKMSERQYALWDEKNLKKPIVLEEIDSSNGVLFIFYDPDTSMVYLAGKGDSLIRYYEITDEAPFVHYLALFQSNAPQRGIGFMPKRGLNVNSCEIARFYKLHNNGLCEVIPFTVPRKSELFQDDLYPDTAGDEPAISAEDFFAGKDATPIMVSLQGGFKSSHKEQLKVARRSNVLDKMPNRSSTIQSNNTTGSAAAAPAAAATALPPGFPADFNAEALIAEMADLKKKVFAQEKRIVHLEGRLADKETDEGDDE</sequence>
<dbReference type="PROSITE" id="PS50294">
    <property type="entry name" value="WD_REPEATS_REGION"/>
    <property type="match status" value="1"/>
</dbReference>
<dbReference type="InterPro" id="IPR015943">
    <property type="entry name" value="WD40/YVTN_repeat-like_dom_sf"/>
</dbReference>
<dbReference type="SMART" id="SM01167">
    <property type="entry name" value="DUF1900"/>
    <property type="match status" value="1"/>
</dbReference>
<dbReference type="InterPro" id="IPR036322">
    <property type="entry name" value="WD40_repeat_dom_sf"/>
</dbReference>
<keyword evidence="5" id="KW-0009">Actin-binding</keyword>
<protein>
    <recommendedName>
        <fullName evidence="7">Coronin</fullName>
    </recommendedName>
</protein>
<dbReference type="Pfam" id="PF16300">
    <property type="entry name" value="WD40_4"/>
    <property type="match status" value="1"/>
</dbReference>
<evidence type="ECO:0000313" key="10">
    <source>
        <dbReference type="Proteomes" id="UP001374579"/>
    </source>
</evidence>
<keyword evidence="10" id="KW-1185">Reference proteome</keyword>
<evidence type="ECO:0000256" key="4">
    <source>
        <dbReference type="ARBA" id="ARBA00023054"/>
    </source>
</evidence>
<dbReference type="PANTHER" id="PTHR10856">
    <property type="entry name" value="CORONIN"/>
    <property type="match status" value="1"/>
</dbReference>
<dbReference type="InterPro" id="IPR015505">
    <property type="entry name" value="Coronin"/>
</dbReference>
<dbReference type="GO" id="GO:0007015">
    <property type="term" value="P:actin filament organization"/>
    <property type="evidence" value="ECO:0007669"/>
    <property type="project" value="TreeGrafter"/>
</dbReference>
<evidence type="ECO:0000313" key="9">
    <source>
        <dbReference type="EMBL" id="KAK7087470.1"/>
    </source>
</evidence>
<evidence type="ECO:0000256" key="6">
    <source>
        <dbReference type="PROSITE-ProRule" id="PRU00221"/>
    </source>
</evidence>
<accession>A0AAN9FXU4</accession>
<dbReference type="PROSITE" id="PS50082">
    <property type="entry name" value="WD_REPEATS_2"/>
    <property type="match status" value="2"/>
</dbReference>
<evidence type="ECO:0000256" key="3">
    <source>
        <dbReference type="ARBA" id="ARBA00022737"/>
    </source>
</evidence>
<gene>
    <name evidence="9" type="ORF">V1264_021518</name>
</gene>
<reference evidence="9 10" key="1">
    <citation type="submission" date="2024-02" db="EMBL/GenBank/DDBJ databases">
        <title>Chromosome-scale genome assembly of the rough periwinkle Littorina saxatilis.</title>
        <authorList>
            <person name="De Jode A."/>
            <person name="Faria R."/>
            <person name="Formenti G."/>
            <person name="Sims Y."/>
            <person name="Smith T.P."/>
            <person name="Tracey A."/>
            <person name="Wood J.M.D."/>
            <person name="Zagrodzka Z.B."/>
            <person name="Johannesson K."/>
            <person name="Butlin R.K."/>
            <person name="Leder E.H."/>
        </authorList>
    </citation>
    <scope>NUCLEOTIDE SEQUENCE [LARGE SCALE GENOMIC DNA]</scope>
    <source>
        <strain evidence="9">Snail1</strain>
        <tissue evidence="9">Muscle</tissue>
    </source>
</reference>
<dbReference type="EMBL" id="JBAMIC010004070">
    <property type="protein sequence ID" value="KAK7087470.1"/>
    <property type="molecule type" value="Genomic_DNA"/>
</dbReference>
<keyword evidence="2 6" id="KW-0853">WD repeat</keyword>
<dbReference type="GO" id="GO:0051015">
    <property type="term" value="F:actin filament binding"/>
    <property type="evidence" value="ECO:0007669"/>
    <property type="project" value="TreeGrafter"/>
</dbReference>
<evidence type="ECO:0000259" key="8">
    <source>
        <dbReference type="SMART" id="SM01166"/>
    </source>
</evidence>
<dbReference type="SMART" id="SM01166">
    <property type="entry name" value="DUF1899"/>
    <property type="match status" value="1"/>
</dbReference>
<keyword evidence="4" id="KW-0175">Coiled coil</keyword>
<dbReference type="SUPFAM" id="SSF50978">
    <property type="entry name" value="WD40 repeat-like"/>
    <property type="match status" value="1"/>
</dbReference>
<comment type="similarity">
    <text evidence="1 7">Belongs to the WD repeat coronin family.</text>
</comment>
<evidence type="ECO:0000256" key="7">
    <source>
        <dbReference type="RuleBase" id="RU280818"/>
    </source>
</evidence>
<name>A0AAN9FXU4_9CAEN</name>
<dbReference type="InterPro" id="IPR001680">
    <property type="entry name" value="WD40_rpt"/>
</dbReference>
<evidence type="ECO:0000256" key="1">
    <source>
        <dbReference type="ARBA" id="ARBA00009482"/>
    </source>
</evidence>
<organism evidence="9 10">
    <name type="scientific">Littorina saxatilis</name>
    <dbReference type="NCBI Taxonomy" id="31220"/>
    <lineage>
        <taxon>Eukaryota</taxon>
        <taxon>Metazoa</taxon>
        <taxon>Spiralia</taxon>
        <taxon>Lophotrochozoa</taxon>
        <taxon>Mollusca</taxon>
        <taxon>Gastropoda</taxon>
        <taxon>Caenogastropoda</taxon>
        <taxon>Littorinimorpha</taxon>
        <taxon>Littorinoidea</taxon>
        <taxon>Littorinidae</taxon>
        <taxon>Littorina</taxon>
    </lineage>
</organism>
<keyword evidence="3 7" id="KW-0677">Repeat</keyword>
<feature type="domain" description="DUF1899" evidence="8">
    <location>
        <begin position="2"/>
        <end position="66"/>
    </location>
</feature>
<feature type="repeat" description="WD" evidence="6">
    <location>
        <begin position="75"/>
        <end position="117"/>
    </location>
</feature>
<evidence type="ECO:0000256" key="5">
    <source>
        <dbReference type="ARBA" id="ARBA00023203"/>
    </source>
</evidence>
<dbReference type="PROSITE" id="PS00678">
    <property type="entry name" value="WD_REPEATS_1"/>
    <property type="match status" value="1"/>
</dbReference>
<evidence type="ECO:0000256" key="2">
    <source>
        <dbReference type="ARBA" id="ARBA00022574"/>
    </source>
</evidence>
<dbReference type="Gene3D" id="2.130.10.10">
    <property type="entry name" value="YVTN repeat-like/Quinoprotein amine dehydrogenase"/>
    <property type="match status" value="1"/>
</dbReference>
<dbReference type="Pfam" id="PF00400">
    <property type="entry name" value="WD40"/>
    <property type="match status" value="3"/>
</dbReference>
<dbReference type="FunFam" id="2.130.10.10:FF:000502">
    <property type="entry name" value="Coronin"/>
    <property type="match status" value="1"/>
</dbReference>
<comment type="caution">
    <text evidence="9">The sequence shown here is derived from an EMBL/GenBank/DDBJ whole genome shotgun (WGS) entry which is preliminary data.</text>
</comment>
<proteinExistence type="inferred from homology"/>
<dbReference type="AlphaFoldDB" id="A0AAN9FXU4"/>